<keyword evidence="7 10" id="KW-0408">Iron</keyword>
<evidence type="ECO:0000256" key="1">
    <source>
        <dbReference type="ARBA" id="ARBA00001971"/>
    </source>
</evidence>
<dbReference type="Gramene" id="ONK58631">
    <property type="protein sequence ID" value="ONK58631"/>
    <property type="gene ID" value="A4U43_C09F15040"/>
</dbReference>
<keyword evidence="6 11" id="KW-0560">Oxidoreductase</keyword>
<dbReference type="PRINTS" id="PR00385">
    <property type="entry name" value="P450"/>
</dbReference>
<dbReference type="InterPro" id="IPR001128">
    <property type="entry name" value="Cyt_P450"/>
</dbReference>
<dbReference type="OMA" id="YIFYERR"/>
<dbReference type="EMBL" id="CM007389">
    <property type="protein sequence ID" value="ONK58631.1"/>
    <property type="molecule type" value="Genomic_DNA"/>
</dbReference>
<organism evidence="12 13">
    <name type="scientific">Asparagus officinalis</name>
    <name type="common">Garden asparagus</name>
    <dbReference type="NCBI Taxonomy" id="4686"/>
    <lineage>
        <taxon>Eukaryota</taxon>
        <taxon>Viridiplantae</taxon>
        <taxon>Streptophyta</taxon>
        <taxon>Embryophyta</taxon>
        <taxon>Tracheophyta</taxon>
        <taxon>Spermatophyta</taxon>
        <taxon>Magnoliopsida</taxon>
        <taxon>Liliopsida</taxon>
        <taxon>Asparagales</taxon>
        <taxon>Asparagaceae</taxon>
        <taxon>Asparagoideae</taxon>
        <taxon>Asparagus</taxon>
    </lineage>
</organism>
<evidence type="ECO:0000313" key="12">
    <source>
        <dbReference type="EMBL" id="ONK58631.1"/>
    </source>
</evidence>
<reference evidence="13" key="1">
    <citation type="journal article" date="2017" name="Nat. Commun.">
        <title>The asparagus genome sheds light on the origin and evolution of a young Y chromosome.</title>
        <authorList>
            <person name="Harkess A."/>
            <person name="Zhou J."/>
            <person name="Xu C."/>
            <person name="Bowers J.E."/>
            <person name="Van der Hulst R."/>
            <person name="Ayyampalayam S."/>
            <person name="Mercati F."/>
            <person name="Riccardi P."/>
            <person name="McKain M.R."/>
            <person name="Kakrana A."/>
            <person name="Tang H."/>
            <person name="Ray J."/>
            <person name="Groenendijk J."/>
            <person name="Arikit S."/>
            <person name="Mathioni S.M."/>
            <person name="Nakano M."/>
            <person name="Shan H."/>
            <person name="Telgmann-Rauber A."/>
            <person name="Kanno A."/>
            <person name="Yue Z."/>
            <person name="Chen H."/>
            <person name="Li W."/>
            <person name="Chen Y."/>
            <person name="Xu X."/>
            <person name="Zhang Y."/>
            <person name="Luo S."/>
            <person name="Chen H."/>
            <person name="Gao J."/>
            <person name="Mao Z."/>
            <person name="Pires J.C."/>
            <person name="Luo M."/>
            <person name="Kudrna D."/>
            <person name="Wing R.A."/>
            <person name="Meyers B.C."/>
            <person name="Yi K."/>
            <person name="Kong H."/>
            <person name="Lavrijsen P."/>
            <person name="Sunseri F."/>
            <person name="Falavigna A."/>
            <person name="Ye Y."/>
            <person name="Leebens-Mack J.H."/>
            <person name="Chen G."/>
        </authorList>
    </citation>
    <scope>NUCLEOTIDE SEQUENCE [LARGE SCALE GENOMIC DNA]</scope>
    <source>
        <strain evidence="13">cv. DH0086</strain>
    </source>
</reference>
<comment type="cofactor">
    <cofactor evidence="1 10">
        <name>heme</name>
        <dbReference type="ChEBI" id="CHEBI:30413"/>
    </cofactor>
</comment>
<keyword evidence="4 10" id="KW-0349">Heme</keyword>
<dbReference type="PROSITE" id="PS00086">
    <property type="entry name" value="CYTOCHROME_P450"/>
    <property type="match status" value="1"/>
</dbReference>
<feature type="binding site" description="axial binding residue" evidence="10">
    <location>
        <position position="291"/>
    </location>
    <ligand>
        <name>heme</name>
        <dbReference type="ChEBI" id="CHEBI:30413"/>
    </ligand>
    <ligandPart>
        <name>Fe</name>
        <dbReference type="ChEBI" id="CHEBI:18248"/>
    </ligandPart>
</feature>
<dbReference type="PRINTS" id="PR00463">
    <property type="entry name" value="EP450I"/>
</dbReference>
<dbReference type="GO" id="GO:0016020">
    <property type="term" value="C:membrane"/>
    <property type="evidence" value="ECO:0007669"/>
    <property type="project" value="UniProtKB-SubCell"/>
</dbReference>
<evidence type="ECO:0000256" key="11">
    <source>
        <dbReference type="RuleBase" id="RU000461"/>
    </source>
</evidence>
<keyword evidence="5 10" id="KW-0479">Metal-binding</keyword>
<dbReference type="GO" id="GO:0004497">
    <property type="term" value="F:monooxygenase activity"/>
    <property type="evidence" value="ECO:0007669"/>
    <property type="project" value="UniProtKB-KW"/>
</dbReference>
<dbReference type="AlphaFoldDB" id="A0A5P1E7M1"/>
<evidence type="ECO:0000256" key="4">
    <source>
        <dbReference type="ARBA" id="ARBA00022617"/>
    </source>
</evidence>
<evidence type="ECO:0008006" key="14">
    <source>
        <dbReference type="Google" id="ProtNLM"/>
    </source>
</evidence>
<comment type="similarity">
    <text evidence="3 11">Belongs to the cytochrome P450 family.</text>
</comment>
<dbReference type="InterPro" id="IPR017972">
    <property type="entry name" value="Cyt_P450_CS"/>
</dbReference>
<evidence type="ECO:0000256" key="6">
    <source>
        <dbReference type="ARBA" id="ARBA00023002"/>
    </source>
</evidence>
<keyword evidence="13" id="KW-1185">Reference proteome</keyword>
<evidence type="ECO:0000256" key="9">
    <source>
        <dbReference type="ARBA" id="ARBA00023136"/>
    </source>
</evidence>
<dbReference type="Gene3D" id="1.10.630.10">
    <property type="entry name" value="Cytochrome P450"/>
    <property type="match status" value="1"/>
</dbReference>
<accession>A0A5P1E7M1</accession>
<comment type="subcellular location">
    <subcellularLocation>
        <location evidence="2">Membrane</location>
    </subcellularLocation>
</comment>
<evidence type="ECO:0000256" key="8">
    <source>
        <dbReference type="ARBA" id="ARBA00023033"/>
    </source>
</evidence>
<protein>
    <recommendedName>
        <fullName evidence="14">Cytochrome P450</fullName>
    </recommendedName>
</protein>
<dbReference type="GO" id="GO:0005506">
    <property type="term" value="F:iron ion binding"/>
    <property type="evidence" value="ECO:0007669"/>
    <property type="project" value="InterPro"/>
</dbReference>
<dbReference type="GO" id="GO:0016705">
    <property type="term" value="F:oxidoreductase activity, acting on paired donors, with incorporation or reduction of molecular oxygen"/>
    <property type="evidence" value="ECO:0007669"/>
    <property type="project" value="InterPro"/>
</dbReference>
<dbReference type="InterPro" id="IPR036396">
    <property type="entry name" value="Cyt_P450_sf"/>
</dbReference>
<evidence type="ECO:0000256" key="2">
    <source>
        <dbReference type="ARBA" id="ARBA00004370"/>
    </source>
</evidence>
<evidence type="ECO:0000313" key="13">
    <source>
        <dbReference type="Proteomes" id="UP000243459"/>
    </source>
</evidence>
<dbReference type="GO" id="GO:0020037">
    <property type="term" value="F:heme binding"/>
    <property type="evidence" value="ECO:0007669"/>
    <property type="project" value="InterPro"/>
</dbReference>
<evidence type="ECO:0000256" key="5">
    <source>
        <dbReference type="ARBA" id="ARBA00022723"/>
    </source>
</evidence>
<dbReference type="PANTHER" id="PTHR47943:SF2">
    <property type="entry name" value="CYTOCHROME P450"/>
    <property type="match status" value="1"/>
</dbReference>
<dbReference type="PANTHER" id="PTHR47943">
    <property type="entry name" value="CYTOCHROME P450 93A3-LIKE"/>
    <property type="match status" value="1"/>
</dbReference>
<evidence type="ECO:0000256" key="3">
    <source>
        <dbReference type="ARBA" id="ARBA00010617"/>
    </source>
</evidence>
<keyword evidence="8 11" id="KW-0503">Monooxygenase</keyword>
<dbReference type="Pfam" id="PF00067">
    <property type="entry name" value="p450"/>
    <property type="match status" value="1"/>
</dbReference>
<dbReference type="InterPro" id="IPR002401">
    <property type="entry name" value="Cyt_P450_E_grp-I"/>
</dbReference>
<evidence type="ECO:0000256" key="10">
    <source>
        <dbReference type="PIRSR" id="PIRSR602401-1"/>
    </source>
</evidence>
<name>A0A5P1E7M1_ASPOF</name>
<gene>
    <name evidence="12" type="ORF">A4U43_C09F15040</name>
</gene>
<dbReference type="SUPFAM" id="SSF48264">
    <property type="entry name" value="Cytochrome P450"/>
    <property type="match status" value="1"/>
</dbReference>
<sequence length="352" mass="39905">MRIFVDSLKEAAADRAVVDVTAKVRLLVADIVCRVVMGRKCMEENMDGGKLSEHFDEVMRILGSFNLNDTLPFLRPFDLQGIRRRTMTVREKIDRFLEKIIHEHLQSREEGMKEHKKNDFVDVLLDAMDDKENLELELDRSSIKAMLLEVFLGTLDTSSDAIDWALVELLRHPTTMKKAQEELTRVVGPHRMVDEADLSKLPYLQMVVKESHRLHMLAPFTFRRARVDVALDGHTIPAGSNVLICNWAMARDPDFWPDAEEFVPERFESSSLDVKGHDFQLLPFGSGRRICPGVGFGLLFVPLVLAQLVHCFDWELPAGASASGFEMKEKYGLTMPRAVHLDAIPVRRPAGG</sequence>
<dbReference type="FunFam" id="1.10.630.10:FF:000126">
    <property type="entry name" value="Predicted protein"/>
    <property type="match status" value="1"/>
</dbReference>
<dbReference type="Proteomes" id="UP000243459">
    <property type="component" value="Chromosome 9"/>
</dbReference>
<keyword evidence="9" id="KW-0472">Membrane</keyword>
<evidence type="ECO:0000256" key="7">
    <source>
        <dbReference type="ARBA" id="ARBA00023004"/>
    </source>
</evidence>
<proteinExistence type="inferred from homology"/>